<organism evidence="2 3">
    <name type="scientific">Candidatus Nomurabacteria bacterium RIFCSPHIGHO2_02_FULL_42_19</name>
    <dbReference type="NCBI Taxonomy" id="1801756"/>
    <lineage>
        <taxon>Bacteria</taxon>
        <taxon>Candidatus Nomuraibacteriota</taxon>
    </lineage>
</organism>
<feature type="chain" id="PRO_5009527314" description="Peptidase M10 metallopeptidase domain-containing protein" evidence="1">
    <location>
        <begin position="27"/>
        <end position="267"/>
    </location>
</feature>
<accession>A0A1F6W299</accession>
<proteinExistence type="predicted"/>
<name>A0A1F6W299_9BACT</name>
<dbReference type="EMBL" id="MFUG01000012">
    <property type="protein sequence ID" value="OGI76058.1"/>
    <property type="molecule type" value="Genomic_DNA"/>
</dbReference>
<evidence type="ECO:0000313" key="3">
    <source>
        <dbReference type="Proteomes" id="UP000179275"/>
    </source>
</evidence>
<keyword evidence="1" id="KW-0732">Signal</keyword>
<evidence type="ECO:0000313" key="2">
    <source>
        <dbReference type="EMBL" id="OGI76058.1"/>
    </source>
</evidence>
<dbReference type="STRING" id="1801756.A3C67_00535"/>
<evidence type="ECO:0000256" key="1">
    <source>
        <dbReference type="SAM" id="SignalP"/>
    </source>
</evidence>
<protein>
    <recommendedName>
        <fullName evidence="4">Peptidase M10 metallopeptidase domain-containing protein</fullName>
    </recommendedName>
</protein>
<comment type="caution">
    <text evidence="2">The sequence shown here is derived from an EMBL/GenBank/DDBJ whole genome shotgun (WGS) entry which is preliminary data.</text>
</comment>
<evidence type="ECO:0008006" key="4">
    <source>
        <dbReference type="Google" id="ProtNLM"/>
    </source>
</evidence>
<gene>
    <name evidence="2" type="ORF">A3C67_00535</name>
</gene>
<reference evidence="2 3" key="1">
    <citation type="journal article" date="2016" name="Nat. Commun.">
        <title>Thousands of microbial genomes shed light on interconnected biogeochemical processes in an aquifer system.</title>
        <authorList>
            <person name="Anantharaman K."/>
            <person name="Brown C.T."/>
            <person name="Hug L.A."/>
            <person name="Sharon I."/>
            <person name="Castelle C.J."/>
            <person name="Probst A.J."/>
            <person name="Thomas B.C."/>
            <person name="Singh A."/>
            <person name="Wilkins M.J."/>
            <person name="Karaoz U."/>
            <person name="Brodie E.L."/>
            <person name="Williams K.H."/>
            <person name="Hubbard S.S."/>
            <person name="Banfield J.F."/>
        </authorList>
    </citation>
    <scope>NUCLEOTIDE SEQUENCE [LARGE SCALE GENOMIC DNA]</scope>
</reference>
<sequence length="267" mass="29547">MKKILSFSLFFGVLLAVLGMPAPASADHSWGGYHWARAANPFTLKLGDNITAAWDSYLVTARTKWNLSTVLSTAIVSGLANPKNCRATLGRVEVCNSKYGKNGWLGIASIWISGTHITQGAAKFNDTYFNTPTYNKPAWRNLVVCQEIAHTFGLDHQDENFYNANLGTCMDYTNDPDGGKGGASTTDPSNEYPNAHDYDILETIYEHLDSITTVGQTTSSRNLGNEIGNLRSDWGRGIRQDRQGRDNVFVRDFGRGNKVLTHVFWVE</sequence>
<dbReference type="SUPFAM" id="SSF55486">
    <property type="entry name" value="Metalloproteases ('zincins'), catalytic domain"/>
    <property type="match status" value="1"/>
</dbReference>
<dbReference type="Proteomes" id="UP000179275">
    <property type="component" value="Unassembled WGS sequence"/>
</dbReference>
<feature type="signal peptide" evidence="1">
    <location>
        <begin position="1"/>
        <end position="26"/>
    </location>
</feature>
<dbReference type="Gene3D" id="3.40.390.10">
    <property type="entry name" value="Collagenase (Catalytic Domain)"/>
    <property type="match status" value="1"/>
</dbReference>
<dbReference type="InterPro" id="IPR024079">
    <property type="entry name" value="MetalloPept_cat_dom_sf"/>
</dbReference>
<dbReference type="GO" id="GO:0008237">
    <property type="term" value="F:metallopeptidase activity"/>
    <property type="evidence" value="ECO:0007669"/>
    <property type="project" value="InterPro"/>
</dbReference>
<dbReference type="AlphaFoldDB" id="A0A1F6W299"/>